<dbReference type="GO" id="GO:0005886">
    <property type="term" value="C:plasma membrane"/>
    <property type="evidence" value="ECO:0007669"/>
    <property type="project" value="UniProtKB-SubCell"/>
</dbReference>
<dbReference type="GO" id="GO:0000041">
    <property type="term" value="P:transition metal ion transport"/>
    <property type="evidence" value="ECO:0007669"/>
    <property type="project" value="InterPro"/>
</dbReference>
<dbReference type="PANTHER" id="PTHR34229:SF1">
    <property type="entry name" value="METAL TRANSPORT PROTEIN HI_1621-RELATED"/>
    <property type="match status" value="1"/>
</dbReference>
<keyword evidence="3" id="KW-1003">Cell membrane</keyword>
<feature type="transmembrane region" description="Helical" evidence="7">
    <location>
        <begin position="115"/>
        <end position="136"/>
    </location>
</feature>
<evidence type="ECO:0000256" key="6">
    <source>
        <dbReference type="ARBA" id="ARBA00023136"/>
    </source>
</evidence>
<evidence type="ECO:0000256" key="5">
    <source>
        <dbReference type="ARBA" id="ARBA00022989"/>
    </source>
</evidence>
<keyword evidence="6 7" id="KW-0472">Membrane</keyword>
<dbReference type="Pfam" id="PF13190">
    <property type="entry name" value="PDGLE"/>
    <property type="match status" value="1"/>
</dbReference>
<feature type="transmembrane region" description="Helical" evidence="7">
    <location>
        <begin position="12"/>
        <end position="29"/>
    </location>
</feature>
<dbReference type="InterPro" id="IPR025937">
    <property type="entry name" value="PDGLE_dom"/>
</dbReference>
<evidence type="ECO:0000313" key="10">
    <source>
        <dbReference type="Proteomes" id="UP001055105"/>
    </source>
</evidence>
<comment type="subcellular location">
    <subcellularLocation>
        <location evidence="1">Cell membrane</location>
        <topology evidence="1">Multi-pass membrane protein</topology>
    </subcellularLocation>
</comment>
<evidence type="ECO:0000256" key="7">
    <source>
        <dbReference type="SAM" id="Phobius"/>
    </source>
</evidence>
<keyword evidence="2" id="KW-0813">Transport</keyword>
<dbReference type="EMBL" id="BQOL01000002">
    <property type="protein sequence ID" value="GKI19629.1"/>
    <property type="molecule type" value="Genomic_DNA"/>
</dbReference>
<organism evidence="9 10">
    <name type="scientific">Alistipes finegoldii</name>
    <dbReference type="NCBI Taxonomy" id="214856"/>
    <lineage>
        <taxon>Bacteria</taxon>
        <taxon>Pseudomonadati</taxon>
        <taxon>Bacteroidota</taxon>
        <taxon>Bacteroidia</taxon>
        <taxon>Bacteroidales</taxon>
        <taxon>Rikenellaceae</taxon>
        <taxon>Alistipes</taxon>
    </lineage>
</organism>
<feature type="transmembrane region" description="Helical" evidence="7">
    <location>
        <begin position="81"/>
        <end position="109"/>
    </location>
</feature>
<sequence>MHMSDALVSPPVFAVTGAVSLVLLGTAIWKVKHPRNDRRESDARDEHIVPLMGVMGAFVFAAQMINFSIPGTGSSGHLVGGILLSAILGPWAALLTLASVLVIQCLVFADGGFMALGANILNMAVLSCLVAYPLLFRPLIKRGASPGRIIAASLLAAVVGLELGALAVTIETEASGITALPIGRFLLFMLPIHLFIGIGEGLATAAVICVVQRYKPELLYGIRRERASGKRKLGKGLAAIALAALLVAGSFSWIASSDPDGLEWSIEKTAGQAELDPASDGLHRRAAALQEKTAVIPDYNTTFAGIVGSGAILLAVFGASGLFRAGQKQE</sequence>
<dbReference type="PANTHER" id="PTHR34229">
    <property type="entry name" value="METAL TRANSPORT PROTEIN HI_1621-RELATED"/>
    <property type="match status" value="1"/>
</dbReference>
<dbReference type="Pfam" id="PF01891">
    <property type="entry name" value="CbiM"/>
    <property type="match status" value="1"/>
</dbReference>
<feature type="transmembrane region" description="Helical" evidence="7">
    <location>
        <begin position="233"/>
        <end position="255"/>
    </location>
</feature>
<name>A0AA37NP37_9BACT</name>
<feature type="transmembrane region" description="Helical" evidence="7">
    <location>
        <begin position="49"/>
        <end position="69"/>
    </location>
</feature>
<evidence type="ECO:0000259" key="8">
    <source>
        <dbReference type="Pfam" id="PF13190"/>
    </source>
</evidence>
<dbReference type="Gene3D" id="1.10.1760.20">
    <property type="match status" value="1"/>
</dbReference>
<reference evidence="9" key="1">
    <citation type="submission" date="2022-01" db="EMBL/GenBank/DDBJ databases">
        <title>Novel bile acid biosynthetic pathways are enriched in the microbiome of centenarians.</title>
        <authorList>
            <person name="Sato Y."/>
            <person name="Atarashi K."/>
            <person name="Plichta R.D."/>
            <person name="Arai Y."/>
            <person name="Sasajima S."/>
            <person name="Kearney M.S."/>
            <person name="Suda W."/>
            <person name="Takeshita K."/>
            <person name="Sasaki T."/>
            <person name="Okamoto S."/>
            <person name="Skelly N.A."/>
            <person name="Okamura Y."/>
            <person name="Vlamakis H."/>
            <person name="Li Y."/>
            <person name="Tanoue T."/>
            <person name="Takei H."/>
            <person name="Nittono H."/>
            <person name="Narushima S."/>
            <person name="Irie J."/>
            <person name="Itoh H."/>
            <person name="Moriya K."/>
            <person name="Sugiura Y."/>
            <person name="Suematsu M."/>
            <person name="Moritoki N."/>
            <person name="Shibata S."/>
            <person name="Littman R.D."/>
            <person name="Fischbach A.M."/>
            <person name="Uwamino Y."/>
            <person name="Inoue T."/>
            <person name="Honda A."/>
            <person name="Hattori M."/>
            <person name="Murai T."/>
            <person name="Xavier J.R."/>
            <person name="Hirose N."/>
            <person name="Honda K."/>
        </authorList>
    </citation>
    <scope>NUCLEOTIDE SEQUENCE</scope>
    <source>
        <strain evidence="9">CE91-St16</strain>
    </source>
</reference>
<keyword evidence="5 7" id="KW-1133">Transmembrane helix</keyword>
<dbReference type="Proteomes" id="UP001055105">
    <property type="component" value="Unassembled WGS sequence"/>
</dbReference>
<evidence type="ECO:0000256" key="2">
    <source>
        <dbReference type="ARBA" id="ARBA00022448"/>
    </source>
</evidence>
<feature type="transmembrane region" description="Helical" evidence="7">
    <location>
        <begin position="148"/>
        <end position="170"/>
    </location>
</feature>
<feature type="domain" description="PDGLE" evidence="8">
    <location>
        <begin position="237"/>
        <end position="324"/>
    </location>
</feature>
<evidence type="ECO:0000256" key="1">
    <source>
        <dbReference type="ARBA" id="ARBA00004651"/>
    </source>
</evidence>
<proteinExistence type="predicted"/>
<gene>
    <name evidence="9" type="primary">nikMN</name>
    <name evidence="9" type="ORF">CE91St16_25370</name>
</gene>
<protein>
    <submittedName>
        <fullName evidence="9">Cobalamin biosynthesis protein CbiM</fullName>
    </submittedName>
</protein>
<evidence type="ECO:0000256" key="4">
    <source>
        <dbReference type="ARBA" id="ARBA00022692"/>
    </source>
</evidence>
<evidence type="ECO:0000313" key="9">
    <source>
        <dbReference type="EMBL" id="GKI19629.1"/>
    </source>
</evidence>
<keyword evidence="4 7" id="KW-0812">Transmembrane</keyword>
<dbReference type="InterPro" id="IPR002751">
    <property type="entry name" value="CbiM/NikMN"/>
</dbReference>
<feature type="transmembrane region" description="Helical" evidence="7">
    <location>
        <begin position="190"/>
        <end position="212"/>
    </location>
</feature>
<evidence type="ECO:0000256" key="3">
    <source>
        <dbReference type="ARBA" id="ARBA00022475"/>
    </source>
</evidence>
<accession>A0AA37NP37</accession>
<comment type="caution">
    <text evidence="9">The sequence shown here is derived from an EMBL/GenBank/DDBJ whole genome shotgun (WGS) entry which is preliminary data.</text>
</comment>
<dbReference type="AlphaFoldDB" id="A0AA37NP37"/>
<feature type="transmembrane region" description="Helical" evidence="7">
    <location>
        <begin position="303"/>
        <end position="323"/>
    </location>
</feature>